<accession>A0A6L5Y478</accession>
<keyword evidence="2" id="KW-1185">Reference proteome</keyword>
<name>A0A6L5Y478_9FIRM</name>
<reference evidence="1 2" key="1">
    <citation type="submission" date="2019-08" db="EMBL/GenBank/DDBJ databases">
        <title>In-depth cultivation of the pig gut microbiome towards novel bacterial diversity and tailored functional studies.</title>
        <authorList>
            <person name="Wylensek D."/>
            <person name="Hitch T.C.A."/>
            <person name="Clavel T."/>
        </authorList>
    </citation>
    <scope>NUCLEOTIDE SEQUENCE [LARGE SCALE GENOMIC DNA]</scope>
    <source>
        <strain evidence="1 2">WCA-MUC-591-APC-3H</strain>
    </source>
</reference>
<comment type="caution">
    <text evidence="1">The sequence shown here is derived from an EMBL/GenBank/DDBJ whole genome shotgun (WGS) entry which is preliminary data.</text>
</comment>
<gene>
    <name evidence="1" type="ORF">FYJ64_04120</name>
</gene>
<dbReference type="Proteomes" id="UP000474676">
    <property type="component" value="Unassembled WGS sequence"/>
</dbReference>
<evidence type="ECO:0000313" key="2">
    <source>
        <dbReference type="Proteomes" id="UP000474676"/>
    </source>
</evidence>
<dbReference type="RefSeq" id="WP_154573983.1">
    <property type="nucleotide sequence ID" value="NZ_VUMZ01000003.1"/>
</dbReference>
<dbReference type="AlphaFoldDB" id="A0A6L5Y478"/>
<dbReference type="InterPro" id="IPR025191">
    <property type="entry name" value="DUF4125"/>
</dbReference>
<protein>
    <submittedName>
        <fullName evidence="1">DUF4125 family protein</fullName>
    </submittedName>
</protein>
<dbReference type="GeneID" id="303114502"/>
<dbReference type="Pfam" id="PF13526">
    <property type="entry name" value="DUF4125"/>
    <property type="match status" value="1"/>
</dbReference>
<dbReference type="EMBL" id="VUMZ01000003">
    <property type="protein sequence ID" value="MST51509.1"/>
    <property type="molecule type" value="Genomic_DNA"/>
</dbReference>
<evidence type="ECO:0000313" key="1">
    <source>
        <dbReference type="EMBL" id="MST51509.1"/>
    </source>
</evidence>
<proteinExistence type="predicted"/>
<organism evidence="1 2">
    <name type="scientific">Hornefia butyriciproducens</name>
    <dbReference type="NCBI Taxonomy" id="2652293"/>
    <lineage>
        <taxon>Bacteria</taxon>
        <taxon>Bacillati</taxon>
        <taxon>Bacillota</taxon>
        <taxon>Clostridia</taxon>
        <taxon>Peptostreptococcales</taxon>
        <taxon>Anaerovoracaceae</taxon>
        <taxon>Hornefia</taxon>
    </lineage>
</organism>
<sequence>MEHVQRNRSEKDRLISEIVSLEWNMFQKVENIGGRAGCQDDWNTFYIMRYSQDATWSEDTLRSYLNDLRQAAASGRNLLTEKYAYMMEFTDPEYYREHLQASLPALSEQKGRLIAEIVSLQLISHRRFAGLFPRIAGAGRPVGDERGETSVKSYSIGELKTYSEETLRLLLRDVKQNPDMVLDIQRGIAEFYGYSGLEAAEQALAGRDGERQSQ</sequence>